<dbReference type="RefSeq" id="WP_379994842.1">
    <property type="nucleotide sequence ID" value="NZ_JBHSGN010000058.1"/>
</dbReference>
<proteinExistence type="predicted"/>
<dbReference type="InterPro" id="IPR018537">
    <property type="entry name" value="Peptidoglycan-bd_3"/>
</dbReference>
<name>A0ABV9KTY1_9BACT</name>
<sequence length="174" mass="20183">MAKIKLLIPIINRWSGGYVNHPNDKGGPTNRDVTLATYTAYRKKKGFPVTTIEDLKNMTDEEWGDILKPMFWDKWRADEIDNQSIANLLVDWLWGSGVYGIKYPQQVLGVVADGIVGPKTLDAINKYPDQSELFKKLWLRRKQHFENIVEKDPTQRVFLKGWLNRLNDFKFSGQ</sequence>
<dbReference type="GO" id="GO:0016787">
    <property type="term" value="F:hydrolase activity"/>
    <property type="evidence" value="ECO:0007669"/>
    <property type="project" value="UniProtKB-KW"/>
</dbReference>
<dbReference type="Gene3D" id="1.20.141.10">
    <property type="entry name" value="Chitosanase, subunit A, domain 1"/>
    <property type="match status" value="1"/>
</dbReference>
<reference evidence="4" key="1">
    <citation type="journal article" date="2019" name="Int. J. Syst. Evol. Microbiol.">
        <title>The Global Catalogue of Microorganisms (GCM) 10K type strain sequencing project: providing services to taxonomists for standard genome sequencing and annotation.</title>
        <authorList>
            <consortium name="The Broad Institute Genomics Platform"/>
            <consortium name="The Broad Institute Genome Sequencing Center for Infectious Disease"/>
            <person name="Wu L."/>
            <person name="Ma J."/>
        </authorList>
    </citation>
    <scope>NUCLEOTIDE SEQUENCE [LARGE SCALE GENOMIC DNA]</scope>
    <source>
        <strain evidence="4">CCUG 66188</strain>
    </source>
</reference>
<dbReference type="Pfam" id="PF09374">
    <property type="entry name" value="PG_binding_3"/>
    <property type="match status" value="1"/>
</dbReference>
<dbReference type="EMBL" id="JBHSGN010000058">
    <property type="protein sequence ID" value="MFC4673503.1"/>
    <property type="molecule type" value="Genomic_DNA"/>
</dbReference>
<feature type="domain" description="Peptidoglycan binding" evidence="2">
    <location>
        <begin position="100"/>
        <end position="166"/>
    </location>
</feature>
<feature type="domain" description="TtsA-like Glycoside hydrolase family 108" evidence="1">
    <location>
        <begin position="11"/>
        <end position="97"/>
    </location>
</feature>
<dbReference type="InterPro" id="IPR023346">
    <property type="entry name" value="Lysozyme-like_dom_sf"/>
</dbReference>
<organism evidence="3 4">
    <name type="scientific">Dysgonomonas termitidis</name>
    <dbReference type="NCBI Taxonomy" id="1516126"/>
    <lineage>
        <taxon>Bacteria</taxon>
        <taxon>Pseudomonadati</taxon>
        <taxon>Bacteroidota</taxon>
        <taxon>Bacteroidia</taxon>
        <taxon>Bacteroidales</taxon>
        <taxon>Dysgonomonadaceae</taxon>
        <taxon>Dysgonomonas</taxon>
    </lineage>
</organism>
<dbReference type="SUPFAM" id="SSF53955">
    <property type="entry name" value="Lysozyme-like"/>
    <property type="match status" value="1"/>
</dbReference>
<keyword evidence="3" id="KW-0378">Hydrolase</keyword>
<evidence type="ECO:0000259" key="2">
    <source>
        <dbReference type="Pfam" id="PF09374"/>
    </source>
</evidence>
<dbReference type="Pfam" id="PF05838">
    <property type="entry name" value="Glyco_hydro_108"/>
    <property type="match status" value="1"/>
</dbReference>
<evidence type="ECO:0000259" key="1">
    <source>
        <dbReference type="Pfam" id="PF05838"/>
    </source>
</evidence>
<accession>A0ABV9KTY1</accession>
<gene>
    <name evidence="3" type="ORF">ACFO6W_07350</name>
</gene>
<dbReference type="InterPro" id="IPR008565">
    <property type="entry name" value="TtsA-like_GH18_dom"/>
</dbReference>
<dbReference type="Proteomes" id="UP001596023">
    <property type="component" value="Unassembled WGS sequence"/>
</dbReference>
<evidence type="ECO:0000313" key="4">
    <source>
        <dbReference type="Proteomes" id="UP001596023"/>
    </source>
</evidence>
<comment type="caution">
    <text evidence="3">The sequence shown here is derived from an EMBL/GenBank/DDBJ whole genome shotgun (WGS) entry which is preliminary data.</text>
</comment>
<keyword evidence="4" id="KW-1185">Reference proteome</keyword>
<evidence type="ECO:0000313" key="3">
    <source>
        <dbReference type="EMBL" id="MFC4673503.1"/>
    </source>
</evidence>
<protein>
    <submittedName>
        <fullName evidence="3">Glycoside hydrolase family 108 protein</fullName>
    </submittedName>
</protein>